<keyword evidence="2" id="KW-0694">RNA-binding</keyword>
<sequence length="349" mass="38014">MDGGFDEGGDINGGSWRVGTIDAELEAELCKYGNVKDLTIFAEKDNGKSKGYCQVEFHDPSAAMACQEGMNGHIFNGQPCVVAHATPISVRKKGAVQVRKKRELNQTSLAQPRSNAQGIGSGGITATPPLFHPQTMMGHGFGRGRIAATRPTLFHPQPMMGHGFRPAYRAHMGGPHRGFTAPSFSGFLPPSFPGVVPHVNPYFRGRGTPATGFVGHNFGMWTDPSAAGRGSDQEPIYGEEDASSKLQYGEGSHERGACSDASHRMGPDEKGPEIYLHVPMHLDDKEPETDIHIIRDSGTKNQIIMMSGTGEELQELRGSRLSQEEGQTSRRTRDDEDRKRRRLSPDHPS</sequence>
<feature type="region of interest" description="Disordered" evidence="3">
    <location>
        <begin position="308"/>
        <end position="349"/>
    </location>
</feature>
<dbReference type="PROSITE" id="PS50102">
    <property type="entry name" value="RRM"/>
    <property type="match status" value="1"/>
</dbReference>
<evidence type="ECO:0000256" key="1">
    <source>
        <dbReference type="ARBA" id="ARBA00006265"/>
    </source>
</evidence>
<dbReference type="Pfam" id="PF00076">
    <property type="entry name" value="RRM_1"/>
    <property type="match status" value="1"/>
</dbReference>
<dbReference type="InterPro" id="IPR034772">
    <property type="entry name" value="CPSF6/7"/>
</dbReference>
<dbReference type="EMBL" id="JABCRI010000002">
    <property type="protein sequence ID" value="KAF8410867.1"/>
    <property type="molecule type" value="Genomic_DNA"/>
</dbReference>
<name>A0A835DSG7_TETSI</name>
<dbReference type="SUPFAM" id="SSF54928">
    <property type="entry name" value="RNA-binding domain, RBD"/>
    <property type="match status" value="1"/>
</dbReference>
<evidence type="ECO:0000256" key="2">
    <source>
        <dbReference type="PROSITE-ProRule" id="PRU00176"/>
    </source>
</evidence>
<dbReference type="AlphaFoldDB" id="A0A835DSG7"/>
<dbReference type="InterPro" id="IPR000504">
    <property type="entry name" value="RRM_dom"/>
</dbReference>
<proteinExistence type="inferred from homology"/>
<comment type="similarity">
    <text evidence="1">Belongs to the RRM CPSF6/7 family.</text>
</comment>
<dbReference type="PANTHER" id="PTHR23204">
    <property type="entry name" value="CLEAVAGE AND POLYADENYLATION SPECIFIC FACTOR"/>
    <property type="match status" value="1"/>
</dbReference>
<dbReference type="Gene3D" id="3.30.70.330">
    <property type="match status" value="1"/>
</dbReference>
<feature type="compositionally biased region" description="Basic and acidic residues" evidence="3">
    <location>
        <begin position="251"/>
        <end position="272"/>
    </location>
</feature>
<feature type="compositionally biased region" description="Basic and acidic residues" evidence="3">
    <location>
        <begin position="327"/>
        <end position="349"/>
    </location>
</feature>
<evidence type="ECO:0000313" key="5">
    <source>
        <dbReference type="EMBL" id="KAF8410867.1"/>
    </source>
</evidence>
<evidence type="ECO:0000313" key="6">
    <source>
        <dbReference type="Proteomes" id="UP000655225"/>
    </source>
</evidence>
<dbReference type="InterPro" id="IPR035979">
    <property type="entry name" value="RBD_domain_sf"/>
</dbReference>
<reference evidence="5 6" key="1">
    <citation type="submission" date="2020-04" db="EMBL/GenBank/DDBJ databases">
        <title>Plant Genome Project.</title>
        <authorList>
            <person name="Zhang R.-G."/>
        </authorList>
    </citation>
    <scope>NUCLEOTIDE SEQUENCE [LARGE SCALE GENOMIC DNA]</scope>
    <source>
        <strain evidence="5">YNK0</strain>
        <tissue evidence="5">Leaf</tissue>
    </source>
</reference>
<dbReference type="GO" id="GO:0006397">
    <property type="term" value="P:mRNA processing"/>
    <property type="evidence" value="ECO:0007669"/>
    <property type="project" value="UniProtKB-KW"/>
</dbReference>
<comment type="caution">
    <text evidence="5">The sequence shown here is derived from an EMBL/GenBank/DDBJ whole genome shotgun (WGS) entry which is preliminary data.</text>
</comment>
<dbReference type="Proteomes" id="UP000655225">
    <property type="component" value="Unassembled WGS sequence"/>
</dbReference>
<protein>
    <recommendedName>
        <fullName evidence="4">RRM domain-containing protein</fullName>
    </recommendedName>
</protein>
<feature type="domain" description="RRM" evidence="4">
    <location>
        <begin position="1"/>
        <end position="87"/>
    </location>
</feature>
<accession>A0A835DSG7</accession>
<evidence type="ECO:0000256" key="3">
    <source>
        <dbReference type="SAM" id="MobiDB-lite"/>
    </source>
</evidence>
<feature type="region of interest" description="Disordered" evidence="3">
    <location>
        <begin position="226"/>
        <end position="273"/>
    </location>
</feature>
<evidence type="ECO:0000259" key="4">
    <source>
        <dbReference type="PROSITE" id="PS50102"/>
    </source>
</evidence>
<dbReference type="SMART" id="SM00360">
    <property type="entry name" value="RRM"/>
    <property type="match status" value="1"/>
</dbReference>
<gene>
    <name evidence="5" type="ORF">HHK36_003404</name>
</gene>
<keyword evidence="6" id="KW-1185">Reference proteome</keyword>
<dbReference type="GO" id="GO:0003723">
    <property type="term" value="F:RNA binding"/>
    <property type="evidence" value="ECO:0007669"/>
    <property type="project" value="UniProtKB-UniRule"/>
</dbReference>
<organism evidence="5 6">
    <name type="scientific">Tetracentron sinense</name>
    <name type="common">Spur-leaf</name>
    <dbReference type="NCBI Taxonomy" id="13715"/>
    <lineage>
        <taxon>Eukaryota</taxon>
        <taxon>Viridiplantae</taxon>
        <taxon>Streptophyta</taxon>
        <taxon>Embryophyta</taxon>
        <taxon>Tracheophyta</taxon>
        <taxon>Spermatophyta</taxon>
        <taxon>Magnoliopsida</taxon>
        <taxon>Trochodendrales</taxon>
        <taxon>Trochodendraceae</taxon>
        <taxon>Tetracentron</taxon>
    </lineage>
</organism>
<dbReference type="OrthoDB" id="439808at2759"/>
<dbReference type="GO" id="GO:0005634">
    <property type="term" value="C:nucleus"/>
    <property type="evidence" value="ECO:0007669"/>
    <property type="project" value="UniProtKB-SubCell"/>
</dbReference>
<dbReference type="InterPro" id="IPR012677">
    <property type="entry name" value="Nucleotide-bd_a/b_plait_sf"/>
</dbReference>